<dbReference type="AlphaFoldDB" id="A0AAE1B5N4"/>
<dbReference type="Proteomes" id="UP001283361">
    <property type="component" value="Unassembled WGS sequence"/>
</dbReference>
<gene>
    <name evidence="1" type="ORF">RRG08_048572</name>
</gene>
<organism evidence="1 2">
    <name type="scientific">Elysia crispata</name>
    <name type="common">lettuce slug</name>
    <dbReference type="NCBI Taxonomy" id="231223"/>
    <lineage>
        <taxon>Eukaryota</taxon>
        <taxon>Metazoa</taxon>
        <taxon>Spiralia</taxon>
        <taxon>Lophotrochozoa</taxon>
        <taxon>Mollusca</taxon>
        <taxon>Gastropoda</taxon>
        <taxon>Heterobranchia</taxon>
        <taxon>Euthyneura</taxon>
        <taxon>Panpulmonata</taxon>
        <taxon>Sacoglossa</taxon>
        <taxon>Placobranchoidea</taxon>
        <taxon>Plakobranchidae</taxon>
        <taxon>Elysia</taxon>
    </lineage>
</organism>
<dbReference type="EMBL" id="JAWDGP010000534">
    <property type="protein sequence ID" value="KAK3799849.1"/>
    <property type="molecule type" value="Genomic_DNA"/>
</dbReference>
<evidence type="ECO:0000313" key="2">
    <source>
        <dbReference type="Proteomes" id="UP001283361"/>
    </source>
</evidence>
<protein>
    <submittedName>
        <fullName evidence="1">Uncharacterized protein</fullName>
    </submittedName>
</protein>
<name>A0AAE1B5N4_9GAST</name>
<keyword evidence="2" id="KW-1185">Reference proteome</keyword>
<sequence>MTPSLATCTRHGVPTAVLFSWSLNQARGANSCIVSLIIQSGTGCQQLYCLAGRPIKHRVPTAVLFSWSPNQAPGANSCIV</sequence>
<evidence type="ECO:0000313" key="1">
    <source>
        <dbReference type="EMBL" id="KAK3799849.1"/>
    </source>
</evidence>
<accession>A0AAE1B5N4</accession>
<proteinExistence type="predicted"/>
<reference evidence="1" key="1">
    <citation type="journal article" date="2023" name="G3 (Bethesda)">
        <title>A reference genome for the long-term kleptoplast-retaining sea slug Elysia crispata morphotype clarki.</title>
        <authorList>
            <person name="Eastman K.E."/>
            <person name="Pendleton A.L."/>
            <person name="Shaikh M.A."/>
            <person name="Suttiyut T."/>
            <person name="Ogas R."/>
            <person name="Tomko P."/>
            <person name="Gavelis G."/>
            <person name="Widhalm J.R."/>
            <person name="Wisecaver J.H."/>
        </authorList>
    </citation>
    <scope>NUCLEOTIDE SEQUENCE</scope>
    <source>
        <strain evidence="1">ECLA1</strain>
    </source>
</reference>
<comment type="caution">
    <text evidence="1">The sequence shown here is derived from an EMBL/GenBank/DDBJ whole genome shotgun (WGS) entry which is preliminary data.</text>
</comment>